<feature type="transmembrane region" description="Helical" evidence="1">
    <location>
        <begin position="94"/>
        <end position="117"/>
    </location>
</feature>
<keyword evidence="1" id="KW-0472">Membrane</keyword>
<feature type="transmembrane region" description="Helical" evidence="1">
    <location>
        <begin position="53"/>
        <end position="74"/>
    </location>
</feature>
<name>A0A3G8WG02_9FLAO</name>
<evidence type="ECO:0000256" key="1">
    <source>
        <dbReference type="SAM" id="Phobius"/>
    </source>
</evidence>
<sequence length="290" mass="33057">MNGFNMDKDWLSVASNVLFFIIFYILFSGGLQAAGLAFTGEKFLESDYEFTTFQYLFTSLLDLVASTLLTWYFLKRAGVSFRDLGFKVNFNQFLQAFVLGGIFIALAFVTFGILDLIETRPLPFNGSEFLMVTLFLFVAALCEEIIFRGFFMKMMQKYVGVFWAVILSSLIFSLFHVFNPNVTIVGLLEIFLAGIAMAYAYFKTGNIWFVTVMHFAWNYVQTLLGFNVSGQDFYSFLEFSKIEESAVTGGKFGFEGSVFSSFAEVITIYILSFITVKSLAYSCNYEYYLF</sequence>
<dbReference type="GO" id="GO:0080120">
    <property type="term" value="P:CAAX-box protein maturation"/>
    <property type="evidence" value="ECO:0007669"/>
    <property type="project" value="UniProtKB-ARBA"/>
</dbReference>
<dbReference type="AlphaFoldDB" id="A0A3G8WG02"/>
<feature type="transmembrane region" description="Helical" evidence="1">
    <location>
        <begin position="184"/>
        <end position="202"/>
    </location>
</feature>
<evidence type="ECO:0000313" key="4">
    <source>
        <dbReference type="Proteomes" id="UP000282297"/>
    </source>
</evidence>
<protein>
    <submittedName>
        <fullName evidence="3">CPBP family intramembrane metalloprotease</fullName>
    </submittedName>
</protein>
<keyword evidence="1" id="KW-1133">Transmembrane helix</keyword>
<organism evidence="3 4">
    <name type="scientific">Chryseobacterium taklimakanense</name>
    <dbReference type="NCBI Taxonomy" id="536441"/>
    <lineage>
        <taxon>Bacteria</taxon>
        <taxon>Pseudomonadati</taxon>
        <taxon>Bacteroidota</taxon>
        <taxon>Flavobacteriia</taxon>
        <taxon>Flavobacteriales</taxon>
        <taxon>Weeksellaceae</taxon>
        <taxon>Chryseobacterium group</taxon>
        <taxon>Chryseobacterium</taxon>
    </lineage>
</organism>
<evidence type="ECO:0000259" key="2">
    <source>
        <dbReference type="Pfam" id="PF02517"/>
    </source>
</evidence>
<feature type="transmembrane region" description="Helical" evidence="1">
    <location>
        <begin position="12"/>
        <end position="33"/>
    </location>
</feature>
<gene>
    <name evidence="3" type="ORF">EIH08_04620</name>
</gene>
<dbReference type="Proteomes" id="UP000282297">
    <property type="component" value="Chromosome"/>
</dbReference>
<keyword evidence="3" id="KW-0645">Protease</keyword>
<dbReference type="GO" id="GO:0008237">
    <property type="term" value="F:metallopeptidase activity"/>
    <property type="evidence" value="ECO:0007669"/>
    <property type="project" value="UniProtKB-KW"/>
</dbReference>
<proteinExistence type="predicted"/>
<dbReference type="PANTHER" id="PTHR39430:SF1">
    <property type="entry name" value="PROTEASE"/>
    <property type="match status" value="1"/>
</dbReference>
<dbReference type="GO" id="GO:0006508">
    <property type="term" value="P:proteolysis"/>
    <property type="evidence" value="ECO:0007669"/>
    <property type="project" value="UniProtKB-KW"/>
</dbReference>
<dbReference type="InterPro" id="IPR003675">
    <property type="entry name" value="Rce1/LyrA-like_dom"/>
</dbReference>
<dbReference type="GO" id="GO:0004175">
    <property type="term" value="F:endopeptidase activity"/>
    <property type="evidence" value="ECO:0007669"/>
    <property type="project" value="UniProtKB-ARBA"/>
</dbReference>
<keyword evidence="1" id="KW-0812">Transmembrane</keyword>
<dbReference type="EMBL" id="CP034171">
    <property type="protein sequence ID" value="AZI20095.1"/>
    <property type="molecule type" value="Genomic_DNA"/>
</dbReference>
<feature type="transmembrane region" description="Helical" evidence="1">
    <location>
        <begin position="129"/>
        <end position="151"/>
    </location>
</feature>
<evidence type="ECO:0000313" key="3">
    <source>
        <dbReference type="EMBL" id="AZI20095.1"/>
    </source>
</evidence>
<feature type="transmembrane region" description="Helical" evidence="1">
    <location>
        <begin position="158"/>
        <end position="178"/>
    </location>
</feature>
<keyword evidence="3" id="KW-0482">Metalloprotease</keyword>
<keyword evidence="3" id="KW-0378">Hydrolase</keyword>
<dbReference type="PANTHER" id="PTHR39430">
    <property type="entry name" value="MEMBRANE-ASSOCIATED PROTEASE-RELATED"/>
    <property type="match status" value="1"/>
</dbReference>
<accession>A0A3G8WG02</accession>
<dbReference type="Pfam" id="PF02517">
    <property type="entry name" value="Rce1-like"/>
    <property type="match status" value="1"/>
</dbReference>
<feature type="domain" description="CAAX prenyl protease 2/Lysostaphin resistance protein A-like" evidence="2">
    <location>
        <begin position="128"/>
        <end position="220"/>
    </location>
</feature>
<reference evidence="4" key="1">
    <citation type="submission" date="2018-11" db="EMBL/GenBank/DDBJ databases">
        <title>Proposal to divide the Flavobacteriaceae and reorganize its genera based on Amino Acid Identity values calculated from whole genome sequences.</title>
        <authorList>
            <person name="Nicholson A.C."/>
            <person name="Gulvik C.A."/>
            <person name="Whitney A.M."/>
            <person name="Humrighouse B.W."/>
            <person name="Bell M."/>
            <person name="Holmes B."/>
            <person name="Steigerwalt A.B."/>
            <person name="Villarma A."/>
            <person name="Sheth M."/>
            <person name="Batra D."/>
            <person name="Pryor J."/>
            <person name="Bernardet J.-F."/>
            <person name="Hugo C."/>
            <person name="Kampfer P."/>
            <person name="Newman J.D."/>
            <person name="McQuiston J.R."/>
        </authorList>
    </citation>
    <scope>NUCLEOTIDE SEQUENCE [LARGE SCALE GENOMIC DNA]</scope>
    <source>
        <strain evidence="4">H4753</strain>
    </source>
</reference>